<sequence>MTVSRPRHLTRALALLAVPLLAGLVLTGCAQSVRPHGGGNGVPVEGGSVSFALPPSATPNWILPIGMSGYTASYNSSIQSTMYPRLYAFGEVNGKLTMDEAAGAAKPPVYAADGRSVTITLNHLTWSTGTPVTSRDVEFWLNLIKANKKRWAGYSAGRVPDSITAFETVSADTFVLHLDKPYNQDWFTANQLTLITPLPQAVWDRTSADGPVGDFDRTPDGATAVFDQLVAAAKDLGSYGTNPLWQVVAGPFRLAQFTVDGQVTLVRNDRYTGPDPAHLDEVRFETFTSAAAEYNVLRAGGVDYGYLPVSNLGQRALIEAQGYQVTPWNGWAITYIPYNFNNPAMGAVFRQLYVRQAIQKSVDQAAITRVLWRGAATVGYGPVPQGVDSDYLSDQQRANPYPFDLDGARQLLTAHGWRPGDDGIAVCANAGGGADQCGPGVAEGTRLSMHILAESGSTETDGTMQELKSSLSKVGIELTISQQPLNSVLNATVPCQADEPGCDWQLSFFGTQGSWYFPADPTGDRLFATGSSANFGNYSDPLADELITKSTQEEANDAMRDYSAHLATDLPVIWLPNPAYQVSAIDSALRGVSQNPLANMAPQRWYWTR</sequence>
<dbReference type="PIRSF" id="PIRSF002741">
    <property type="entry name" value="MppA"/>
    <property type="match status" value="1"/>
</dbReference>
<dbReference type="SUPFAM" id="SSF53850">
    <property type="entry name" value="Periplasmic binding protein-like II"/>
    <property type="match status" value="1"/>
</dbReference>
<comment type="similarity">
    <text evidence="2">Belongs to the bacterial solute-binding protein 5 family.</text>
</comment>
<name>A0AAE3KK38_9PSEU</name>
<keyword evidence="3" id="KW-0813">Transport</keyword>
<dbReference type="Gene3D" id="3.10.105.10">
    <property type="entry name" value="Dipeptide-binding Protein, Domain 3"/>
    <property type="match status" value="1"/>
</dbReference>
<dbReference type="RefSeq" id="WP_253769445.1">
    <property type="nucleotide sequence ID" value="NZ_JAMTCK010000004.1"/>
</dbReference>
<dbReference type="InterPro" id="IPR030678">
    <property type="entry name" value="Peptide/Ni-bd"/>
</dbReference>
<evidence type="ECO:0000259" key="5">
    <source>
        <dbReference type="Pfam" id="PF00496"/>
    </source>
</evidence>
<feature type="domain" description="Solute-binding protein family 5" evidence="5">
    <location>
        <begin position="105"/>
        <end position="529"/>
    </location>
</feature>
<dbReference type="EMBL" id="JAMTCK010000004">
    <property type="protein sequence ID" value="MCP2165023.1"/>
    <property type="molecule type" value="Genomic_DNA"/>
</dbReference>
<dbReference type="PANTHER" id="PTHR30290">
    <property type="entry name" value="PERIPLASMIC BINDING COMPONENT OF ABC TRANSPORTER"/>
    <property type="match status" value="1"/>
</dbReference>
<dbReference type="GO" id="GO:0030313">
    <property type="term" value="C:cell envelope"/>
    <property type="evidence" value="ECO:0007669"/>
    <property type="project" value="UniProtKB-SubCell"/>
</dbReference>
<dbReference type="GO" id="GO:1904680">
    <property type="term" value="F:peptide transmembrane transporter activity"/>
    <property type="evidence" value="ECO:0007669"/>
    <property type="project" value="TreeGrafter"/>
</dbReference>
<evidence type="ECO:0000256" key="4">
    <source>
        <dbReference type="ARBA" id="ARBA00022729"/>
    </source>
</evidence>
<dbReference type="GO" id="GO:0043190">
    <property type="term" value="C:ATP-binding cassette (ABC) transporter complex"/>
    <property type="evidence" value="ECO:0007669"/>
    <property type="project" value="InterPro"/>
</dbReference>
<comment type="subcellular location">
    <subcellularLocation>
        <location evidence="1">Cell envelope</location>
    </subcellularLocation>
</comment>
<organism evidence="6 7">
    <name type="scientific">Goodfellowiella coeruleoviolacea</name>
    <dbReference type="NCBI Taxonomy" id="334858"/>
    <lineage>
        <taxon>Bacteria</taxon>
        <taxon>Bacillati</taxon>
        <taxon>Actinomycetota</taxon>
        <taxon>Actinomycetes</taxon>
        <taxon>Pseudonocardiales</taxon>
        <taxon>Pseudonocardiaceae</taxon>
        <taxon>Goodfellowiella</taxon>
    </lineage>
</organism>
<keyword evidence="7" id="KW-1185">Reference proteome</keyword>
<evidence type="ECO:0000313" key="7">
    <source>
        <dbReference type="Proteomes" id="UP001206128"/>
    </source>
</evidence>
<dbReference type="GO" id="GO:0042597">
    <property type="term" value="C:periplasmic space"/>
    <property type="evidence" value="ECO:0007669"/>
    <property type="project" value="UniProtKB-ARBA"/>
</dbReference>
<evidence type="ECO:0000256" key="2">
    <source>
        <dbReference type="ARBA" id="ARBA00005695"/>
    </source>
</evidence>
<proteinExistence type="inferred from homology"/>
<evidence type="ECO:0000256" key="3">
    <source>
        <dbReference type="ARBA" id="ARBA00022448"/>
    </source>
</evidence>
<dbReference type="Proteomes" id="UP001206128">
    <property type="component" value="Unassembled WGS sequence"/>
</dbReference>
<dbReference type="Pfam" id="PF00496">
    <property type="entry name" value="SBP_bac_5"/>
    <property type="match status" value="1"/>
</dbReference>
<dbReference type="AlphaFoldDB" id="A0AAE3KK38"/>
<gene>
    <name evidence="6" type="ORF">LX83_001872</name>
</gene>
<reference evidence="6" key="1">
    <citation type="submission" date="2022-06" db="EMBL/GenBank/DDBJ databases">
        <title>Genomic Encyclopedia of Archaeal and Bacterial Type Strains, Phase II (KMG-II): from individual species to whole genera.</title>
        <authorList>
            <person name="Goeker M."/>
        </authorList>
    </citation>
    <scope>NUCLEOTIDE SEQUENCE</scope>
    <source>
        <strain evidence="6">DSM 43935</strain>
    </source>
</reference>
<evidence type="ECO:0000313" key="6">
    <source>
        <dbReference type="EMBL" id="MCP2165023.1"/>
    </source>
</evidence>
<evidence type="ECO:0000256" key="1">
    <source>
        <dbReference type="ARBA" id="ARBA00004196"/>
    </source>
</evidence>
<dbReference type="PROSITE" id="PS51257">
    <property type="entry name" value="PROKAR_LIPOPROTEIN"/>
    <property type="match status" value="1"/>
</dbReference>
<dbReference type="PANTHER" id="PTHR30290:SF10">
    <property type="entry name" value="PERIPLASMIC OLIGOPEPTIDE-BINDING PROTEIN-RELATED"/>
    <property type="match status" value="1"/>
</dbReference>
<dbReference type="InterPro" id="IPR039424">
    <property type="entry name" value="SBP_5"/>
</dbReference>
<accession>A0AAE3KK38</accession>
<dbReference type="InterPro" id="IPR000914">
    <property type="entry name" value="SBP_5_dom"/>
</dbReference>
<comment type="caution">
    <text evidence="6">The sequence shown here is derived from an EMBL/GenBank/DDBJ whole genome shotgun (WGS) entry which is preliminary data.</text>
</comment>
<dbReference type="Gene3D" id="3.40.190.10">
    <property type="entry name" value="Periplasmic binding protein-like II"/>
    <property type="match status" value="1"/>
</dbReference>
<dbReference type="GO" id="GO:0015833">
    <property type="term" value="P:peptide transport"/>
    <property type="evidence" value="ECO:0007669"/>
    <property type="project" value="TreeGrafter"/>
</dbReference>
<dbReference type="CDD" id="cd08513">
    <property type="entry name" value="PBP2_thermophilic_Hb8_like"/>
    <property type="match status" value="1"/>
</dbReference>
<protein>
    <submittedName>
        <fullName evidence="6">Peptide/nickel transport system substrate-binding protein</fullName>
    </submittedName>
</protein>
<keyword evidence="4" id="KW-0732">Signal</keyword>